<keyword evidence="2" id="KW-1185">Reference proteome</keyword>
<gene>
    <name evidence="1" type="ORF">Tcan_01712</name>
</gene>
<comment type="caution">
    <text evidence="1">The sequence shown here is derived from an EMBL/GenBank/DDBJ whole genome shotgun (WGS) entry which is preliminary data.</text>
</comment>
<dbReference type="EMBL" id="JPKZ01001575">
    <property type="protein sequence ID" value="KHN81212.1"/>
    <property type="molecule type" value="Genomic_DNA"/>
</dbReference>
<dbReference type="AlphaFoldDB" id="A0A0B2VIC3"/>
<evidence type="ECO:0000313" key="1">
    <source>
        <dbReference type="EMBL" id="KHN81212.1"/>
    </source>
</evidence>
<proteinExistence type="predicted"/>
<organism evidence="1 2">
    <name type="scientific">Toxocara canis</name>
    <name type="common">Canine roundworm</name>
    <dbReference type="NCBI Taxonomy" id="6265"/>
    <lineage>
        <taxon>Eukaryota</taxon>
        <taxon>Metazoa</taxon>
        <taxon>Ecdysozoa</taxon>
        <taxon>Nematoda</taxon>
        <taxon>Chromadorea</taxon>
        <taxon>Rhabditida</taxon>
        <taxon>Spirurina</taxon>
        <taxon>Ascaridomorpha</taxon>
        <taxon>Ascaridoidea</taxon>
        <taxon>Toxocaridae</taxon>
        <taxon>Toxocara</taxon>
    </lineage>
</organism>
<sequence>MHKKQCTSFNGAQFLVGSTNWARNFVKGIDSNALITSNNFQKFNFNDFQIKTIRQTNSEQTDCRLQNLQSQPCKIAIFFKTHKSDMLNAILKLGEPLVKEFSAGAYELRSKLYDAQLVSFDDHAH</sequence>
<accession>A0A0B2VIC3</accession>
<dbReference type="Proteomes" id="UP000031036">
    <property type="component" value="Unassembled WGS sequence"/>
</dbReference>
<feature type="non-terminal residue" evidence="1">
    <location>
        <position position="125"/>
    </location>
</feature>
<name>A0A0B2VIC3_TOXCA</name>
<protein>
    <submittedName>
        <fullName evidence="1">Uncharacterized protein</fullName>
    </submittedName>
</protein>
<reference evidence="1 2" key="1">
    <citation type="submission" date="2014-11" db="EMBL/GenBank/DDBJ databases">
        <title>Genetic blueprint of the zoonotic pathogen Toxocara canis.</title>
        <authorList>
            <person name="Zhu X.-Q."/>
            <person name="Korhonen P.K."/>
            <person name="Cai H."/>
            <person name="Young N.D."/>
            <person name="Nejsum P."/>
            <person name="von Samson-Himmelstjerna G."/>
            <person name="Boag P.R."/>
            <person name="Tan P."/>
            <person name="Li Q."/>
            <person name="Min J."/>
            <person name="Yang Y."/>
            <person name="Wang X."/>
            <person name="Fang X."/>
            <person name="Hall R.S."/>
            <person name="Hofmann A."/>
            <person name="Sternberg P.W."/>
            <person name="Jex A.R."/>
            <person name="Gasser R.B."/>
        </authorList>
    </citation>
    <scope>NUCLEOTIDE SEQUENCE [LARGE SCALE GENOMIC DNA]</scope>
    <source>
        <strain evidence="1">PN_DK_2014</strain>
    </source>
</reference>
<evidence type="ECO:0000313" key="2">
    <source>
        <dbReference type="Proteomes" id="UP000031036"/>
    </source>
</evidence>